<sequence length="242" mass="25353">MAAYAAIYGGFAFPPLQVLDWIPLLLLGVLIVFSIDDARNFSPGVRVSLQGVFALSMSSLLLWPVVSQIDFMRTTFTVSGVAVIWFGLWTHADQSAQRNAMSGVTIIAAAAGVAVVSTIMGSILLGQLGAALASALSGWLLWHCLRVQCPMGHAGTAVAMVTLGCLLLVAHFYSELSMSSSLLLLAALGANLPVSLLQRSQPGLSTQRAAVLTGLAALVPVAIAIAITVLFDMSEDSGYGRY</sequence>
<name>A0A250KU30_9GAMM</name>
<feature type="transmembrane region" description="Helical" evidence="1">
    <location>
        <begin position="71"/>
        <end position="88"/>
    </location>
</feature>
<dbReference type="Proteomes" id="UP000266313">
    <property type="component" value="Chromosome"/>
</dbReference>
<gene>
    <name evidence="2" type="ORF">sS8_2509</name>
</gene>
<keyword evidence="3" id="KW-1185">Reference proteome</keyword>
<feature type="transmembrane region" description="Helical" evidence="1">
    <location>
        <begin position="123"/>
        <end position="142"/>
    </location>
</feature>
<feature type="transmembrane region" description="Helical" evidence="1">
    <location>
        <begin position="209"/>
        <end position="231"/>
    </location>
</feature>
<evidence type="ECO:0000256" key="1">
    <source>
        <dbReference type="SAM" id="Phobius"/>
    </source>
</evidence>
<evidence type="ECO:0000313" key="3">
    <source>
        <dbReference type="Proteomes" id="UP000266313"/>
    </source>
</evidence>
<dbReference type="AlphaFoldDB" id="A0A250KU30"/>
<feature type="transmembrane region" description="Helical" evidence="1">
    <location>
        <begin position="154"/>
        <end position="173"/>
    </location>
</feature>
<keyword evidence="1" id="KW-1133">Transmembrane helix</keyword>
<feature type="transmembrane region" description="Helical" evidence="1">
    <location>
        <begin position="179"/>
        <end position="197"/>
    </location>
</feature>
<evidence type="ECO:0000313" key="2">
    <source>
        <dbReference type="EMBL" id="BBA34461.1"/>
    </source>
</evidence>
<feature type="transmembrane region" description="Helical" evidence="1">
    <location>
        <begin position="100"/>
        <end position="117"/>
    </location>
</feature>
<dbReference type="KEGG" id="mmai:sS8_2509"/>
<organism evidence="2 3">
    <name type="scientific">Methylocaldum marinum</name>
    <dbReference type="NCBI Taxonomy" id="1432792"/>
    <lineage>
        <taxon>Bacteria</taxon>
        <taxon>Pseudomonadati</taxon>
        <taxon>Pseudomonadota</taxon>
        <taxon>Gammaproteobacteria</taxon>
        <taxon>Methylococcales</taxon>
        <taxon>Methylococcaceae</taxon>
        <taxon>Methylocaldum</taxon>
    </lineage>
</organism>
<keyword evidence="1" id="KW-0812">Transmembrane</keyword>
<reference evidence="2 3" key="1">
    <citation type="submission" date="2016-12" db="EMBL/GenBank/DDBJ databases">
        <title>Genome sequencing of Methylocaldum marinum.</title>
        <authorList>
            <person name="Takeuchi M."/>
            <person name="Kamagata Y."/>
            <person name="Hiraoka S."/>
            <person name="Oshima K."/>
            <person name="Hattori M."/>
            <person name="Iwasaki W."/>
        </authorList>
    </citation>
    <scope>NUCLEOTIDE SEQUENCE [LARGE SCALE GENOMIC DNA]</scope>
    <source>
        <strain evidence="2 3">S8</strain>
    </source>
</reference>
<feature type="transmembrane region" description="Helical" evidence="1">
    <location>
        <begin position="47"/>
        <end position="65"/>
    </location>
</feature>
<feature type="transmembrane region" description="Helical" evidence="1">
    <location>
        <begin position="18"/>
        <end position="35"/>
    </location>
</feature>
<keyword evidence="1" id="KW-0472">Membrane</keyword>
<protein>
    <submittedName>
        <fullName evidence="2">Uncharacterized protein</fullName>
    </submittedName>
</protein>
<proteinExistence type="predicted"/>
<dbReference type="EMBL" id="AP017928">
    <property type="protein sequence ID" value="BBA34461.1"/>
    <property type="molecule type" value="Genomic_DNA"/>
</dbReference>
<accession>A0A250KU30</accession>